<dbReference type="Proteomes" id="UP000007882">
    <property type="component" value="Chromosome"/>
</dbReference>
<dbReference type="OrthoDB" id="5240330at2"/>
<comment type="similarity">
    <text evidence="2 7 8">Belongs to the peptidase S8 family.</text>
</comment>
<dbReference type="PATRIC" id="fig|512565.3.peg.6482"/>
<dbReference type="GO" id="GO:0005576">
    <property type="term" value="C:extracellular region"/>
    <property type="evidence" value="ECO:0007669"/>
    <property type="project" value="UniProtKB-SubCell"/>
</dbReference>
<dbReference type="CDD" id="cd07484">
    <property type="entry name" value="Peptidases_S8_Thermitase_like"/>
    <property type="match status" value="1"/>
</dbReference>
<dbReference type="InterPro" id="IPR036852">
    <property type="entry name" value="Peptidase_S8/S53_dom_sf"/>
</dbReference>
<keyword evidence="11" id="KW-1185">Reference proteome</keyword>
<sequence>MRLLTGTLAISLATGLGAVALPGISYAGVPATVSAAHPARVVGTSVDAFGRPVVAVHEATDRRETAELLAELPNAQLDVPVRVAGSDPYRSQQWALPKIKATTAWTTSTGAGVTVAVIDTGVDANHPDLTGKVLPGYDMINKVAGGTTDGNGHGTHVAGIIGAATGNGIGISGVAPDAAILPVRVFDAKGAGYMSDVAESIVWAADHGADVINMSLGSTGKLDALADAVTYARGKGVTVVAAAGNERQKGSPVSYPAAYPGVIAVAATTAADTYASFSNAGGYVDVAAPGDAIVSTYPTALAGGEYVAMSGTSMASPHVAAVAAQLKAYQPALGPDQVEKILEATAVDLGATGFDTTYGNGRIDAAAALDAAGQFVTANVSTRTVTYGARTSTTFTATSAGRPLAGTTVSACLSIAGAAWSCTPVTTNAAGAYTLTRAADATYKARLLVPSTTDFAAASATASYTAKAKVTAVRSTKGAITVKVTGASGQTMTVQRYVSRKWKTVRTFRSTATRKVTGLVGGGTYRVVVAGTKRVAGVTSGTVKA</sequence>
<dbReference type="PROSITE" id="PS51892">
    <property type="entry name" value="SUBTILASE"/>
    <property type="match status" value="1"/>
</dbReference>
<dbReference type="PANTHER" id="PTHR43806:SF11">
    <property type="entry name" value="CEREVISIN-RELATED"/>
    <property type="match status" value="1"/>
</dbReference>
<dbReference type="GO" id="GO:0006508">
    <property type="term" value="P:proteolysis"/>
    <property type="evidence" value="ECO:0007669"/>
    <property type="project" value="UniProtKB-KW"/>
</dbReference>
<evidence type="ECO:0000259" key="9">
    <source>
        <dbReference type="Pfam" id="PF00082"/>
    </source>
</evidence>
<feature type="active site" description="Charge relay system" evidence="7">
    <location>
        <position position="153"/>
    </location>
</feature>
<dbReference type="RefSeq" id="WP_014446584.1">
    <property type="nucleotide sequence ID" value="NC_017093.1"/>
</dbReference>
<dbReference type="PROSITE" id="PS00138">
    <property type="entry name" value="SUBTILASE_SER"/>
    <property type="match status" value="1"/>
</dbReference>
<dbReference type="HOGENOM" id="CLU_441907_0_0_11"/>
<reference evidence="10 11" key="1">
    <citation type="submission" date="2012-02" db="EMBL/GenBank/DDBJ databases">
        <title>Complete genome sequence of Actinoplanes missouriensis 431 (= NBRC 102363).</title>
        <authorList>
            <person name="Ohnishi Y."/>
            <person name="Ishikawa J."/>
            <person name="Sekine M."/>
            <person name="Hosoyama A."/>
            <person name="Harada T."/>
            <person name="Narita H."/>
            <person name="Hata T."/>
            <person name="Konno Y."/>
            <person name="Tutikane K."/>
            <person name="Fujita N."/>
            <person name="Horinouchi S."/>
            <person name="Hayakawa M."/>
        </authorList>
    </citation>
    <scope>NUCLEOTIDE SEQUENCE [LARGE SCALE GENOMIC DNA]</scope>
    <source>
        <strain evidence="11">ATCC 14538 / DSM 43046 / CBS 188.64 / JCM 3121 / NBRC 102363 / NCIMB 12654 / NRRL B-3342 / UNCC 431</strain>
    </source>
</reference>
<dbReference type="InterPro" id="IPR023827">
    <property type="entry name" value="Peptidase_S8_Asp-AS"/>
</dbReference>
<dbReference type="STRING" id="512565.AMIS_64790"/>
<dbReference type="KEGG" id="ams:AMIS_64790"/>
<evidence type="ECO:0000313" key="10">
    <source>
        <dbReference type="EMBL" id="BAL91699.1"/>
    </source>
</evidence>
<dbReference type="AlphaFoldDB" id="I0HFB2"/>
<accession>I0HFB2</accession>
<comment type="subcellular location">
    <subcellularLocation>
        <location evidence="1">Secreted</location>
    </subcellularLocation>
</comment>
<dbReference type="PROSITE" id="PS00137">
    <property type="entry name" value="SUBTILASE_HIS"/>
    <property type="match status" value="1"/>
</dbReference>
<evidence type="ECO:0000313" key="11">
    <source>
        <dbReference type="Proteomes" id="UP000007882"/>
    </source>
</evidence>
<feature type="active site" description="Charge relay system" evidence="7">
    <location>
        <position position="313"/>
    </location>
</feature>
<name>I0HFB2_ACTM4</name>
<feature type="domain" description="Peptidase S8/S53" evidence="9">
    <location>
        <begin position="110"/>
        <end position="361"/>
    </location>
</feature>
<keyword evidence="4 7" id="KW-0645">Protease</keyword>
<evidence type="ECO:0000256" key="1">
    <source>
        <dbReference type="ARBA" id="ARBA00004613"/>
    </source>
</evidence>
<evidence type="ECO:0000256" key="3">
    <source>
        <dbReference type="ARBA" id="ARBA00022525"/>
    </source>
</evidence>
<dbReference type="SUPFAM" id="SSF52743">
    <property type="entry name" value="Subtilisin-like"/>
    <property type="match status" value="1"/>
</dbReference>
<dbReference type="InterPro" id="IPR050131">
    <property type="entry name" value="Peptidase_S8_subtilisin-like"/>
</dbReference>
<proteinExistence type="inferred from homology"/>
<dbReference type="InterPro" id="IPR000209">
    <property type="entry name" value="Peptidase_S8/S53_dom"/>
</dbReference>
<dbReference type="PRINTS" id="PR00723">
    <property type="entry name" value="SUBTILISIN"/>
</dbReference>
<gene>
    <name evidence="10" type="ordered locus">AMIS_64790</name>
</gene>
<dbReference type="InterPro" id="IPR023828">
    <property type="entry name" value="Peptidase_S8_Ser-AS"/>
</dbReference>
<evidence type="ECO:0000256" key="4">
    <source>
        <dbReference type="ARBA" id="ARBA00022670"/>
    </source>
</evidence>
<organism evidence="10 11">
    <name type="scientific">Actinoplanes missouriensis (strain ATCC 14538 / DSM 43046 / CBS 188.64 / JCM 3121 / NBRC 102363 / NCIMB 12654 / NRRL B-3342 / UNCC 431)</name>
    <dbReference type="NCBI Taxonomy" id="512565"/>
    <lineage>
        <taxon>Bacteria</taxon>
        <taxon>Bacillati</taxon>
        <taxon>Actinomycetota</taxon>
        <taxon>Actinomycetes</taxon>
        <taxon>Micromonosporales</taxon>
        <taxon>Micromonosporaceae</taxon>
        <taxon>Actinoplanes</taxon>
    </lineage>
</organism>
<evidence type="ECO:0000256" key="8">
    <source>
        <dbReference type="RuleBase" id="RU003355"/>
    </source>
</evidence>
<protein>
    <submittedName>
        <fullName evidence="10">Putative subtilase-family protease</fullName>
    </submittedName>
</protein>
<keyword evidence="6 7" id="KW-0720">Serine protease</keyword>
<dbReference type="Pfam" id="PF00082">
    <property type="entry name" value="Peptidase_S8"/>
    <property type="match status" value="1"/>
</dbReference>
<dbReference type="InterPro" id="IPR015500">
    <property type="entry name" value="Peptidase_S8_subtilisin-rel"/>
</dbReference>
<dbReference type="Gene3D" id="3.40.50.200">
    <property type="entry name" value="Peptidase S8/S53 domain"/>
    <property type="match status" value="1"/>
</dbReference>
<keyword evidence="5 7" id="KW-0378">Hydrolase</keyword>
<dbReference type="eggNOG" id="COG1404">
    <property type="taxonomic scope" value="Bacteria"/>
</dbReference>
<dbReference type="InterPro" id="IPR022398">
    <property type="entry name" value="Peptidase_S8_His-AS"/>
</dbReference>
<dbReference type="GO" id="GO:0004252">
    <property type="term" value="F:serine-type endopeptidase activity"/>
    <property type="evidence" value="ECO:0007669"/>
    <property type="project" value="UniProtKB-UniRule"/>
</dbReference>
<evidence type="ECO:0000256" key="6">
    <source>
        <dbReference type="ARBA" id="ARBA00022825"/>
    </source>
</evidence>
<keyword evidence="3" id="KW-0964">Secreted</keyword>
<evidence type="ECO:0000256" key="5">
    <source>
        <dbReference type="ARBA" id="ARBA00022801"/>
    </source>
</evidence>
<dbReference type="PANTHER" id="PTHR43806">
    <property type="entry name" value="PEPTIDASE S8"/>
    <property type="match status" value="1"/>
</dbReference>
<dbReference type="EMBL" id="AP012319">
    <property type="protein sequence ID" value="BAL91699.1"/>
    <property type="molecule type" value="Genomic_DNA"/>
</dbReference>
<dbReference type="InterPro" id="IPR034084">
    <property type="entry name" value="Thermitase-like_dom"/>
</dbReference>
<feature type="active site" description="Charge relay system" evidence="7">
    <location>
        <position position="119"/>
    </location>
</feature>
<evidence type="ECO:0000256" key="2">
    <source>
        <dbReference type="ARBA" id="ARBA00011073"/>
    </source>
</evidence>
<dbReference type="PROSITE" id="PS00136">
    <property type="entry name" value="SUBTILASE_ASP"/>
    <property type="match status" value="1"/>
</dbReference>
<evidence type="ECO:0000256" key="7">
    <source>
        <dbReference type="PROSITE-ProRule" id="PRU01240"/>
    </source>
</evidence>